<dbReference type="EMBL" id="MU069459">
    <property type="protein sequence ID" value="KAF5842573.1"/>
    <property type="molecule type" value="Genomic_DNA"/>
</dbReference>
<gene>
    <name evidence="1" type="ORF">DUNSADRAFT_6423</name>
</gene>
<accession>A0ABQ7H6T6</accession>
<evidence type="ECO:0008006" key="3">
    <source>
        <dbReference type="Google" id="ProtNLM"/>
    </source>
</evidence>
<reference evidence="1" key="1">
    <citation type="submission" date="2017-08" db="EMBL/GenBank/DDBJ databases">
        <authorList>
            <person name="Polle J.E."/>
            <person name="Barry K."/>
            <person name="Cushman J."/>
            <person name="Schmutz J."/>
            <person name="Tran D."/>
            <person name="Hathwaick L.T."/>
            <person name="Yim W.C."/>
            <person name="Jenkins J."/>
            <person name="Mckie-Krisberg Z.M."/>
            <person name="Prochnik S."/>
            <person name="Lindquist E."/>
            <person name="Dockter R.B."/>
            <person name="Adam C."/>
            <person name="Molina H."/>
            <person name="Bunkerborg J."/>
            <person name="Jin E."/>
            <person name="Buchheim M."/>
            <person name="Magnuson J."/>
        </authorList>
    </citation>
    <scope>NUCLEOTIDE SEQUENCE</scope>
    <source>
        <strain evidence="1">CCAP 19/18</strain>
    </source>
</reference>
<evidence type="ECO:0000313" key="2">
    <source>
        <dbReference type="Proteomes" id="UP000815325"/>
    </source>
</evidence>
<protein>
    <recommendedName>
        <fullName evidence="3">Encoded protein</fullName>
    </recommendedName>
</protein>
<proteinExistence type="predicted"/>
<keyword evidence="2" id="KW-1185">Reference proteome</keyword>
<sequence>MAYNVGGSARALWSYKRSVPFVSLTLCLVRVVSPPIGNKMSDRDRQQSVLAGVIPSPREPCFEPFVDHSSPEPINW</sequence>
<name>A0ABQ7H6T6_DUNSA</name>
<organism evidence="1 2">
    <name type="scientific">Dunaliella salina</name>
    <name type="common">Green alga</name>
    <name type="synonym">Protococcus salinus</name>
    <dbReference type="NCBI Taxonomy" id="3046"/>
    <lineage>
        <taxon>Eukaryota</taxon>
        <taxon>Viridiplantae</taxon>
        <taxon>Chlorophyta</taxon>
        <taxon>core chlorophytes</taxon>
        <taxon>Chlorophyceae</taxon>
        <taxon>CS clade</taxon>
        <taxon>Chlamydomonadales</taxon>
        <taxon>Dunaliellaceae</taxon>
        <taxon>Dunaliella</taxon>
    </lineage>
</organism>
<comment type="caution">
    <text evidence="1">The sequence shown here is derived from an EMBL/GenBank/DDBJ whole genome shotgun (WGS) entry which is preliminary data.</text>
</comment>
<dbReference type="Proteomes" id="UP000815325">
    <property type="component" value="Unassembled WGS sequence"/>
</dbReference>
<evidence type="ECO:0000313" key="1">
    <source>
        <dbReference type="EMBL" id="KAF5842573.1"/>
    </source>
</evidence>